<dbReference type="RefSeq" id="WP_146921978.1">
    <property type="nucleotide sequence ID" value="NZ_CP042430.1"/>
</dbReference>
<keyword evidence="12" id="KW-1185">Reference proteome</keyword>
<comment type="subcellular location">
    <subcellularLocation>
        <location evidence="1">Cell membrane</location>
        <topology evidence="1">Multi-pass membrane protein</topology>
    </subcellularLocation>
</comment>
<keyword evidence="2" id="KW-0813">Transport</keyword>
<evidence type="ECO:0000313" key="11">
    <source>
        <dbReference type="EMBL" id="QEC49613.1"/>
    </source>
</evidence>
<comment type="similarity">
    <text evidence="9">Belongs to the binding-protein-dependent transport system permease family. LivHM subfamily.</text>
</comment>
<evidence type="ECO:0000256" key="7">
    <source>
        <dbReference type="ARBA" id="ARBA00022989"/>
    </source>
</evidence>
<feature type="transmembrane region" description="Helical" evidence="10">
    <location>
        <begin position="145"/>
        <end position="167"/>
    </location>
</feature>
<dbReference type="GO" id="GO:1903806">
    <property type="term" value="P:L-isoleucine import across plasma membrane"/>
    <property type="evidence" value="ECO:0007669"/>
    <property type="project" value="TreeGrafter"/>
</dbReference>
<feature type="transmembrane region" description="Helical" evidence="10">
    <location>
        <begin position="108"/>
        <end position="133"/>
    </location>
</feature>
<dbReference type="Pfam" id="PF02653">
    <property type="entry name" value="BPD_transp_2"/>
    <property type="match status" value="1"/>
</dbReference>
<keyword evidence="6" id="KW-0029">Amino-acid transport</keyword>
<dbReference type="GO" id="GO:0005886">
    <property type="term" value="C:plasma membrane"/>
    <property type="evidence" value="ECO:0007669"/>
    <property type="project" value="UniProtKB-SubCell"/>
</dbReference>
<dbReference type="GO" id="GO:0042941">
    <property type="term" value="P:D-alanine transmembrane transport"/>
    <property type="evidence" value="ECO:0007669"/>
    <property type="project" value="TreeGrafter"/>
</dbReference>
<reference evidence="11 12" key="1">
    <citation type="journal article" date="2018" name="J. Microbiol.">
        <title>Baekduia soli gen. nov., sp. nov., a novel bacterium isolated from the soil of Baekdu Mountain and proposal of a novel family name, Baekduiaceae fam. nov.</title>
        <authorList>
            <person name="An D.S."/>
            <person name="Siddiqi M.Z."/>
            <person name="Kim K.H."/>
            <person name="Yu H.S."/>
            <person name="Im W.T."/>
        </authorList>
    </citation>
    <scope>NUCLEOTIDE SEQUENCE [LARGE SCALE GENOMIC DNA]</scope>
    <source>
        <strain evidence="11 12">BR7-21</strain>
    </source>
</reference>
<dbReference type="GO" id="GO:0015808">
    <property type="term" value="P:L-alanine transport"/>
    <property type="evidence" value="ECO:0007669"/>
    <property type="project" value="TreeGrafter"/>
</dbReference>
<evidence type="ECO:0000256" key="5">
    <source>
        <dbReference type="ARBA" id="ARBA00022692"/>
    </source>
</evidence>
<evidence type="ECO:0000256" key="3">
    <source>
        <dbReference type="ARBA" id="ARBA00022475"/>
    </source>
</evidence>
<dbReference type="CDD" id="cd06582">
    <property type="entry name" value="TM_PBP1_LivH_like"/>
    <property type="match status" value="1"/>
</dbReference>
<protein>
    <submittedName>
        <fullName evidence="11">Branched-chain amino acid ABC transporter permease</fullName>
    </submittedName>
</protein>
<sequence length="352" mass="37256">MEAASITETASAGPPARKLGDVINAYALPALLIAALVAQFVYDQTGTLNDIKTGLSNGTIWALIALGYTLVYGIVELINFAHGEVFMIGSFVSVSLWATFGVDERTGIPLMILSIIVVLAIAMLASGTLNVLIERVAYRPLRNAPRLAPLITAIGMSFILQNVGLLWRPTPDSAPDLIGSQKDYFTIFHVGIEHSDVFAVVVTVPLLVALLWFIGATRYGKAMRATAQDPDAARLMGIDVDRTIQLTFLLGGLMAGAAGLIYALYNGTIRFNQGFTAGLIAFTAAVMGGIGNLKGAVIGGLIIGVIQAVSDSGEYLGLPLGPQWTPAVVFGVLIMVMVFRPQGLFGEETREG</sequence>
<dbReference type="GO" id="GO:0005304">
    <property type="term" value="F:L-valine transmembrane transporter activity"/>
    <property type="evidence" value="ECO:0007669"/>
    <property type="project" value="TreeGrafter"/>
</dbReference>
<dbReference type="EMBL" id="CP042430">
    <property type="protein sequence ID" value="QEC49613.1"/>
    <property type="molecule type" value="Genomic_DNA"/>
</dbReference>
<keyword evidence="5 10" id="KW-0812">Transmembrane</keyword>
<dbReference type="KEGG" id="bsol:FSW04_19915"/>
<evidence type="ECO:0000256" key="4">
    <source>
        <dbReference type="ARBA" id="ARBA00022519"/>
    </source>
</evidence>
<dbReference type="Proteomes" id="UP000321805">
    <property type="component" value="Chromosome"/>
</dbReference>
<dbReference type="AlphaFoldDB" id="A0A5B8U8Z2"/>
<evidence type="ECO:0000256" key="1">
    <source>
        <dbReference type="ARBA" id="ARBA00004651"/>
    </source>
</evidence>
<name>A0A5B8U8Z2_9ACTN</name>
<keyword evidence="4" id="KW-0997">Cell inner membrane</keyword>
<evidence type="ECO:0000256" key="10">
    <source>
        <dbReference type="SAM" id="Phobius"/>
    </source>
</evidence>
<feature type="transmembrane region" description="Helical" evidence="10">
    <location>
        <begin position="324"/>
        <end position="340"/>
    </location>
</feature>
<evidence type="ECO:0000313" key="12">
    <source>
        <dbReference type="Proteomes" id="UP000321805"/>
    </source>
</evidence>
<keyword evidence="8 10" id="KW-0472">Membrane</keyword>
<accession>A0A5B8U8Z2</accession>
<keyword evidence="7 10" id="KW-1133">Transmembrane helix</keyword>
<dbReference type="GO" id="GO:0015190">
    <property type="term" value="F:L-leucine transmembrane transporter activity"/>
    <property type="evidence" value="ECO:0007669"/>
    <property type="project" value="TreeGrafter"/>
</dbReference>
<dbReference type="GO" id="GO:0015188">
    <property type="term" value="F:L-isoleucine transmembrane transporter activity"/>
    <property type="evidence" value="ECO:0007669"/>
    <property type="project" value="TreeGrafter"/>
</dbReference>
<gene>
    <name evidence="11" type="ORF">FSW04_19915</name>
</gene>
<feature type="transmembrane region" description="Helical" evidence="10">
    <location>
        <begin position="58"/>
        <end position="78"/>
    </location>
</feature>
<evidence type="ECO:0000256" key="8">
    <source>
        <dbReference type="ARBA" id="ARBA00023136"/>
    </source>
</evidence>
<feature type="transmembrane region" description="Helical" evidence="10">
    <location>
        <begin position="197"/>
        <end position="214"/>
    </location>
</feature>
<dbReference type="OrthoDB" id="9807115at2"/>
<dbReference type="GO" id="GO:0015192">
    <property type="term" value="F:L-phenylalanine transmembrane transporter activity"/>
    <property type="evidence" value="ECO:0007669"/>
    <property type="project" value="TreeGrafter"/>
</dbReference>
<dbReference type="PANTHER" id="PTHR11795:SF371">
    <property type="entry name" value="HIGH-AFFINITY BRANCHED-CHAIN AMINO ACID TRANSPORT SYSTEM PERMEASE PROTEIN LIVH"/>
    <property type="match status" value="1"/>
</dbReference>
<evidence type="ECO:0000256" key="9">
    <source>
        <dbReference type="ARBA" id="ARBA00037998"/>
    </source>
</evidence>
<dbReference type="PANTHER" id="PTHR11795">
    <property type="entry name" value="BRANCHED-CHAIN AMINO ACID TRANSPORT SYSTEM PERMEASE PROTEIN LIVH"/>
    <property type="match status" value="1"/>
</dbReference>
<evidence type="ECO:0000256" key="6">
    <source>
        <dbReference type="ARBA" id="ARBA00022970"/>
    </source>
</evidence>
<evidence type="ECO:0000256" key="2">
    <source>
        <dbReference type="ARBA" id="ARBA00022448"/>
    </source>
</evidence>
<organism evidence="11 12">
    <name type="scientific">Baekduia soli</name>
    <dbReference type="NCBI Taxonomy" id="496014"/>
    <lineage>
        <taxon>Bacteria</taxon>
        <taxon>Bacillati</taxon>
        <taxon>Actinomycetota</taxon>
        <taxon>Thermoleophilia</taxon>
        <taxon>Solirubrobacterales</taxon>
        <taxon>Baekduiaceae</taxon>
        <taxon>Baekduia</taxon>
    </lineage>
</organism>
<feature type="transmembrane region" description="Helical" evidence="10">
    <location>
        <begin position="85"/>
        <end position="102"/>
    </location>
</feature>
<feature type="transmembrane region" description="Helical" evidence="10">
    <location>
        <begin position="244"/>
        <end position="265"/>
    </location>
</feature>
<dbReference type="InterPro" id="IPR001851">
    <property type="entry name" value="ABC_transp_permease"/>
</dbReference>
<feature type="transmembrane region" description="Helical" evidence="10">
    <location>
        <begin position="23"/>
        <end position="42"/>
    </location>
</feature>
<proteinExistence type="inferred from homology"/>
<keyword evidence="3" id="KW-1003">Cell membrane</keyword>
<dbReference type="InterPro" id="IPR052157">
    <property type="entry name" value="BCAA_transport_permease"/>
</dbReference>